<evidence type="ECO:0000256" key="3">
    <source>
        <dbReference type="ARBA" id="ARBA00020170"/>
    </source>
</evidence>
<comment type="function">
    <text evidence="9">The RecF protein is involved in DNA metabolism; it is required for DNA replication and normal SOS inducibility. RecF binds preferentially to single-stranded, linear DNA. It also seems to bind ATP.</text>
</comment>
<keyword evidence="5 9" id="KW-0235">DNA replication</keyword>
<evidence type="ECO:0000259" key="10">
    <source>
        <dbReference type="Pfam" id="PF02463"/>
    </source>
</evidence>
<evidence type="ECO:0000256" key="6">
    <source>
        <dbReference type="ARBA" id="ARBA00022741"/>
    </source>
</evidence>
<keyword evidence="9" id="KW-0227">DNA damage</keyword>
<evidence type="ECO:0000256" key="9">
    <source>
        <dbReference type="HAMAP-Rule" id="MF_00365"/>
    </source>
</evidence>
<dbReference type="InterPro" id="IPR027417">
    <property type="entry name" value="P-loop_NTPase"/>
</dbReference>
<dbReference type="GO" id="GO:0005737">
    <property type="term" value="C:cytoplasm"/>
    <property type="evidence" value="ECO:0007669"/>
    <property type="project" value="UniProtKB-SubCell"/>
</dbReference>
<dbReference type="SUPFAM" id="SSF52540">
    <property type="entry name" value="P-loop containing nucleoside triphosphate hydrolases"/>
    <property type="match status" value="1"/>
</dbReference>
<keyword evidence="12" id="KW-1185">Reference proteome</keyword>
<comment type="similarity">
    <text evidence="2 9">Belongs to the RecF family.</text>
</comment>
<dbReference type="InterPro" id="IPR001238">
    <property type="entry name" value="DNA-binding_RecF"/>
</dbReference>
<dbReference type="InterPro" id="IPR042174">
    <property type="entry name" value="RecF_2"/>
</dbReference>
<evidence type="ECO:0000313" key="11">
    <source>
        <dbReference type="EMBL" id="OGX88968.1"/>
    </source>
</evidence>
<feature type="domain" description="RecF/RecN/SMC N-terminal" evidence="10">
    <location>
        <begin position="3"/>
        <end position="346"/>
    </location>
</feature>
<dbReference type="HAMAP" id="MF_00365">
    <property type="entry name" value="RecF"/>
    <property type="match status" value="1"/>
</dbReference>
<evidence type="ECO:0000256" key="4">
    <source>
        <dbReference type="ARBA" id="ARBA00022490"/>
    </source>
</evidence>
<accession>A0A1G1TDL3</accession>
<dbReference type="PROSITE" id="PS00617">
    <property type="entry name" value="RECF_1"/>
    <property type="match status" value="1"/>
</dbReference>
<evidence type="ECO:0000256" key="1">
    <source>
        <dbReference type="ARBA" id="ARBA00004496"/>
    </source>
</evidence>
<protein>
    <recommendedName>
        <fullName evidence="3 9">DNA replication and repair protein RecF</fullName>
    </recommendedName>
</protein>
<evidence type="ECO:0000256" key="8">
    <source>
        <dbReference type="ARBA" id="ARBA00023125"/>
    </source>
</evidence>
<keyword evidence="6 9" id="KW-0547">Nucleotide-binding</keyword>
<evidence type="ECO:0000256" key="2">
    <source>
        <dbReference type="ARBA" id="ARBA00008016"/>
    </source>
</evidence>
<dbReference type="GO" id="GO:0006260">
    <property type="term" value="P:DNA replication"/>
    <property type="evidence" value="ECO:0007669"/>
    <property type="project" value="UniProtKB-UniRule"/>
</dbReference>
<evidence type="ECO:0000313" key="12">
    <source>
        <dbReference type="Proteomes" id="UP000177506"/>
    </source>
</evidence>
<proteinExistence type="inferred from homology"/>
<dbReference type="GO" id="GO:0009432">
    <property type="term" value="P:SOS response"/>
    <property type="evidence" value="ECO:0007669"/>
    <property type="project" value="UniProtKB-UniRule"/>
</dbReference>
<gene>
    <name evidence="9" type="primary">recF</name>
    <name evidence="11" type="ORF">BEN49_09920</name>
</gene>
<dbReference type="Pfam" id="PF02463">
    <property type="entry name" value="SMC_N"/>
    <property type="match status" value="1"/>
</dbReference>
<dbReference type="InterPro" id="IPR018078">
    <property type="entry name" value="DNA-binding_RecF_CS"/>
</dbReference>
<feature type="binding site" evidence="9">
    <location>
        <begin position="30"/>
        <end position="37"/>
    </location>
    <ligand>
        <name>ATP</name>
        <dbReference type="ChEBI" id="CHEBI:30616"/>
    </ligand>
</feature>
<keyword evidence="9" id="KW-0742">SOS response</keyword>
<dbReference type="OrthoDB" id="9803889at2"/>
<keyword evidence="4 9" id="KW-0963">Cytoplasm</keyword>
<comment type="subcellular location">
    <subcellularLocation>
        <location evidence="1 9">Cytoplasm</location>
    </subcellularLocation>
</comment>
<dbReference type="GO" id="GO:0000731">
    <property type="term" value="P:DNA synthesis involved in DNA repair"/>
    <property type="evidence" value="ECO:0007669"/>
    <property type="project" value="TreeGrafter"/>
</dbReference>
<sequence length="377" mass="42471">MTLDSLQLLFFKNYEAATLQFTPGLNCFIGDNGSGKTNLLDAIHYLSLTKSALTPVDANSIKQGADFFVVKGKFSADEGADAETIQVSLRQGQKKTLTHDKQPYERMADHIGRYPAVLVSPYDTDLIREGSEERRKYFDSLLSQFDHGFLDVLIAYNALLRQRNALLKLAADRPAQGFDRDYLLAIDDQLAPLGTNLSQQRATFLERFTPIFRQHYQQLADGREEVSLTYKSQLLEADFGQLLRQNERRDLMMQRTTAGAHRDDFVFLMDGLPVKSYASQGQQKSYAIALKLAQFEILTTRLVAAGTEAAKPLLLLDDIFDRLDDKRIARLLELVADDTFGQVFLTDTNLARTDQALANVRGDIRRFRVQGGTAEQL</sequence>
<keyword evidence="7 9" id="KW-0067">ATP-binding</keyword>
<dbReference type="GO" id="GO:0003697">
    <property type="term" value="F:single-stranded DNA binding"/>
    <property type="evidence" value="ECO:0007669"/>
    <property type="project" value="UniProtKB-UniRule"/>
</dbReference>
<name>A0A1G1TDL3_9BACT</name>
<keyword evidence="8 9" id="KW-0238">DNA-binding</keyword>
<dbReference type="PANTHER" id="PTHR32182">
    <property type="entry name" value="DNA REPLICATION AND REPAIR PROTEIN RECF"/>
    <property type="match status" value="1"/>
</dbReference>
<dbReference type="InterPro" id="IPR003395">
    <property type="entry name" value="RecF/RecN/SMC_N"/>
</dbReference>
<dbReference type="EMBL" id="MDZA01000315">
    <property type="protein sequence ID" value="OGX88968.1"/>
    <property type="molecule type" value="Genomic_DNA"/>
</dbReference>
<comment type="caution">
    <text evidence="11">The sequence shown here is derived from an EMBL/GenBank/DDBJ whole genome shotgun (WGS) entry which is preliminary data.</text>
</comment>
<dbReference type="Gene3D" id="1.20.1050.90">
    <property type="entry name" value="RecF/RecN/SMC, N-terminal domain"/>
    <property type="match status" value="1"/>
</dbReference>
<reference evidence="11 12" key="1">
    <citation type="submission" date="2016-08" db="EMBL/GenBank/DDBJ databases">
        <title>Hymenobacter coccineus sp. nov., Hymenobacter lapidarius sp. nov. and Hymenobacter glacialis sp. nov., isolated from Antarctic soil.</title>
        <authorList>
            <person name="Sedlacek I."/>
            <person name="Kralova S."/>
            <person name="Kyrova K."/>
            <person name="Maslanova I."/>
            <person name="Stankova E."/>
            <person name="Vrbovska V."/>
            <person name="Nemec M."/>
            <person name="Bartak M."/>
            <person name="Svec P."/>
            <person name="Busse H.-J."/>
            <person name="Pantucek R."/>
        </authorList>
    </citation>
    <scope>NUCLEOTIDE SEQUENCE [LARGE SCALE GENOMIC DNA]</scope>
    <source>
        <strain evidence="11 12">CCM 8649</strain>
    </source>
</reference>
<dbReference type="Gene3D" id="3.40.50.300">
    <property type="entry name" value="P-loop containing nucleotide triphosphate hydrolases"/>
    <property type="match status" value="1"/>
</dbReference>
<dbReference type="RefSeq" id="WP_070745321.1">
    <property type="nucleotide sequence ID" value="NZ_MDZA01000315.1"/>
</dbReference>
<dbReference type="NCBIfam" id="TIGR00611">
    <property type="entry name" value="recf"/>
    <property type="match status" value="1"/>
</dbReference>
<evidence type="ECO:0000256" key="7">
    <source>
        <dbReference type="ARBA" id="ARBA00022840"/>
    </source>
</evidence>
<keyword evidence="9" id="KW-0234">DNA repair</keyword>
<evidence type="ECO:0000256" key="5">
    <source>
        <dbReference type="ARBA" id="ARBA00022705"/>
    </source>
</evidence>
<dbReference type="AlphaFoldDB" id="A0A1G1TDL3"/>
<dbReference type="Proteomes" id="UP000177506">
    <property type="component" value="Unassembled WGS sequence"/>
</dbReference>
<dbReference type="GO" id="GO:0005524">
    <property type="term" value="F:ATP binding"/>
    <property type="evidence" value="ECO:0007669"/>
    <property type="project" value="UniProtKB-UniRule"/>
</dbReference>
<dbReference type="GO" id="GO:0006302">
    <property type="term" value="P:double-strand break repair"/>
    <property type="evidence" value="ECO:0007669"/>
    <property type="project" value="TreeGrafter"/>
</dbReference>
<organism evidence="11 12">
    <name type="scientific">Hymenobacter coccineus</name>
    <dbReference type="NCBI Taxonomy" id="1908235"/>
    <lineage>
        <taxon>Bacteria</taxon>
        <taxon>Pseudomonadati</taxon>
        <taxon>Bacteroidota</taxon>
        <taxon>Cytophagia</taxon>
        <taxon>Cytophagales</taxon>
        <taxon>Hymenobacteraceae</taxon>
        <taxon>Hymenobacter</taxon>
    </lineage>
</organism>
<dbReference type="PANTHER" id="PTHR32182:SF0">
    <property type="entry name" value="DNA REPLICATION AND REPAIR PROTEIN RECF"/>
    <property type="match status" value="1"/>
</dbReference>